<evidence type="ECO:0000313" key="3">
    <source>
        <dbReference type="Proteomes" id="UP001189429"/>
    </source>
</evidence>
<comment type="caution">
    <text evidence="2">The sequence shown here is derived from an EMBL/GenBank/DDBJ whole genome shotgun (WGS) entry which is preliminary data.</text>
</comment>
<keyword evidence="3" id="KW-1185">Reference proteome</keyword>
<protein>
    <submittedName>
        <fullName evidence="2">Uncharacterized protein</fullName>
    </submittedName>
</protein>
<accession>A0ABN9SL06</accession>
<organism evidence="2 3">
    <name type="scientific">Prorocentrum cordatum</name>
    <dbReference type="NCBI Taxonomy" id="2364126"/>
    <lineage>
        <taxon>Eukaryota</taxon>
        <taxon>Sar</taxon>
        <taxon>Alveolata</taxon>
        <taxon>Dinophyceae</taxon>
        <taxon>Prorocentrales</taxon>
        <taxon>Prorocentraceae</taxon>
        <taxon>Prorocentrum</taxon>
    </lineage>
</organism>
<evidence type="ECO:0000256" key="1">
    <source>
        <dbReference type="SAM" id="MobiDB-lite"/>
    </source>
</evidence>
<dbReference type="Proteomes" id="UP001189429">
    <property type="component" value="Unassembled WGS sequence"/>
</dbReference>
<feature type="region of interest" description="Disordered" evidence="1">
    <location>
        <begin position="140"/>
        <end position="173"/>
    </location>
</feature>
<proteinExistence type="predicted"/>
<name>A0ABN9SL06_9DINO</name>
<dbReference type="EMBL" id="CAUYUJ010011713">
    <property type="protein sequence ID" value="CAK0832452.1"/>
    <property type="molecule type" value="Genomic_DNA"/>
</dbReference>
<sequence length="193" mass="20564">MALREAPSDFDVLYLGWAGWRGGNFYELEKVDSGKAIRQAQYVYTTVAYVISPKAARRLLSIATPIDQPVDNFMAWEASQGNLKSFVILDEGDSDDLWAGGIVDQFDFVGDSDVKKSDGARAVVFTPEKPGELAVTPEKLAADPKMSPPKVNVPAKGGAPAGTSAEGSGPASLLGKLSETGSFLRKIFQAHVG</sequence>
<gene>
    <name evidence="2" type="ORF">PCOR1329_LOCUS30464</name>
</gene>
<reference evidence="2" key="1">
    <citation type="submission" date="2023-10" db="EMBL/GenBank/DDBJ databases">
        <authorList>
            <person name="Chen Y."/>
            <person name="Shah S."/>
            <person name="Dougan E. K."/>
            <person name="Thang M."/>
            <person name="Chan C."/>
        </authorList>
    </citation>
    <scope>NUCLEOTIDE SEQUENCE [LARGE SCALE GENOMIC DNA]</scope>
</reference>
<evidence type="ECO:0000313" key="2">
    <source>
        <dbReference type="EMBL" id="CAK0832452.1"/>
    </source>
</evidence>